<keyword evidence="6 10" id="KW-1133">Transmembrane helix</keyword>
<dbReference type="InterPro" id="IPR046342">
    <property type="entry name" value="CBS_dom_sf"/>
</dbReference>
<dbReference type="Gene3D" id="3.30.465.10">
    <property type="match status" value="1"/>
</dbReference>
<dbReference type="Pfam" id="PF03471">
    <property type="entry name" value="CorC_HlyC"/>
    <property type="match status" value="1"/>
</dbReference>
<dbReference type="AlphaFoldDB" id="A0A370KFH4"/>
<feature type="transmembrane region" description="Helical" evidence="11">
    <location>
        <begin position="148"/>
        <end position="166"/>
    </location>
</feature>
<dbReference type="InterPro" id="IPR016169">
    <property type="entry name" value="FAD-bd_PCMH_sub2"/>
</dbReference>
<evidence type="ECO:0000259" key="12">
    <source>
        <dbReference type="PROSITE" id="PS51371"/>
    </source>
</evidence>
<evidence type="ECO:0000256" key="1">
    <source>
        <dbReference type="ARBA" id="ARBA00004651"/>
    </source>
</evidence>
<dbReference type="InterPro" id="IPR002550">
    <property type="entry name" value="CNNM"/>
</dbReference>
<evidence type="ECO:0000256" key="5">
    <source>
        <dbReference type="ARBA" id="ARBA00022737"/>
    </source>
</evidence>
<evidence type="ECO:0000313" key="14">
    <source>
        <dbReference type="EMBL" id="RDJ03156.1"/>
    </source>
</evidence>
<feature type="domain" description="CBS" evidence="12">
    <location>
        <begin position="292"/>
        <end position="354"/>
    </location>
</feature>
<keyword evidence="3" id="KW-1003">Cell membrane</keyword>
<proteinExistence type="inferred from homology"/>
<dbReference type="InterPro" id="IPR005170">
    <property type="entry name" value="Transptr-assoc_dom"/>
</dbReference>
<evidence type="ECO:0000256" key="11">
    <source>
        <dbReference type="SAM" id="Phobius"/>
    </source>
</evidence>
<dbReference type="InterPro" id="IPR036318">
    <property type="entry name" value="FAD-bd_PCMH-like_sf"/>
</dbReference>
<accession>A0A370KFH4</accession>
<keyword evidence="5" id="KW-0677">Repeat</keyword>
<keyword evidence="7 9" id="KW-0129">CBS domain</keyword>
<dbReference type="PROSITE" id="PS51846">
    <property type="entry name" value="CNNM"/>
    <property type="match status" value="1"/>
</dbReference>
<keyword evidence="8 10" id="KW-0472">Membrane</keyword>
<dbReference type="SMART" id="SM01091">
    <property type="entry name" value="CorC_HlyC"/>
    <property type="match status" value="1"/>
</dbReference>
<evidence type="ECO:0000259" key="13">
    <source>
        <dbReference type="PROSITE" id="PS51846"/>
    </source>
</evidence>
<gene>
    <name evidence="14" type="ORF">B5K06_30605</name>
</gene>
<feature type="transmembrane region" description="Helical" evidence="11">
    <location>
        <begin position="12"/>
        <end position="35"/>
    </location>
</feature>
<comment type="caution">
    <text evidence="14">The sequence shown here is derived from an EMBL/GenBank/DDBJ whole genome shotgun (WGS) entry which is preliminary data.</text>
</comment>
<evidence type="ECO:0000256" key="8">
    <source>
        <dbReference type="ARBA" id="ARBA00023136"/>
    </source>
</evidence>
<organism evidence="14 15">
    <name type="scientific">Rhizobium grahamii</name>
    <dbReference type="NCBI Taxonomy" id="1120045"/>
    <lineage>
        <taxon>Bacteria</taxon>
        <taxon>Pseudomonadati</taxon>
        <taxon>Pseudomonadota</taxon>
        <taxon>Alphaproteobacteria</taxon>
        <taxon>Hyphomicrobiales</taxon>
        <taxon>Rhizobiaceae</taxon>
        <taxon>Rhizobium/Agrobacterium group</taxon>
        <taxon>Rhizobium</taxon>
    </lineage>
</organism>
<evidence type="ECO:0000256" key="2">
    <source>
        <dbReference type="ARBA" id="ARBA00006446"/>
    </source>
</evidence>
<dbReference type="InterPro" id="IPR000644">
    <property type="entry name" value="CBS_dom"/>
</dbReference>
<keyword evidence="4 10" id="KW-0812">Transmembrane</keyword>
<dbReference type="InterPro" id="IPR051676">
    <property type="entry name" value="UPF0053_domain"/>
</dbReference>
<comment type="subcellular location">
    <subcellularLocation>
        <location evidence="1">Cell membrane</location>
        <topology evidence="1">Multi-pass membrane protein</topology>
    </subcellularLocation>
</comment>
<protein>
    <submittedName>
        <fullName evidence="14">Hemolysin</fullName>
    </submittedName>
</protein>
<dbReference type="OrthoDB" id="9805314at2"/>
<evidence type="ECO:0000313" key="15">
    <source>
        <dbReference type="Proteomes" id="UP000254939"/>
    </source>
</evidence>
<name>A0A370KFH4_9HYPH</name>
<reference evidence="14 15" key="1">
    <citation type="submission" date="2017-03" db="EMBL/GenBank/DDBJ databases">
        <title>Genome analysis of Rhizobial strains effectives or ineffectives for nitrogen fixation isolated from bean seeds.</title>
        <authorList>
            <person name="Peralta H."/>
            <person name="Aguilar-Vera A."/>
            <person name="Mora Y."/>
            <person name="Vargas-Lagunas C."/>
            <person name="Girard L."/>
            <person name="Mora J."/>
        </authorList>
    </citation>
    <scope>NUCLEOTIDE SEQUENCE [LARGE SCALE GENOMIC DNA]</scope>
    <source>
        <strain evidence="14 15">CCGM3</strain>
    </source>
</reference>
<evidence type="ECO:0000256" key="10">
    <source>
        <dbReference type="PROSITE-ProRule" id="PRU01193"/>
    </source>
</evidence>
<dbReference type="CDD" id="cd04590">
    <property type="entry name" value="CBS_pair_CorC_HlyC_assoc"/>
    <property type="match status" value="1"/>
</dbReference>
<dbReference type="Proteomes" id="UP000254939">
    <property type="component" value="Unassembled WGS sequence"/>
</dbReference>
<feature type="domain" description="CNNM transmembrane" evidence="13">
    <location>
        <begin position="6"/>
        <end position="211"/>
    </location>
</feature>
<dbReference type="Gene3D" id="3.10.580.10">
    <property type="entry name" value="CBS-domain"/>
    <property type="match status" value="1"/>
</dbReference>
<dbReference type="PANTHER" id="PTHR43099:SF5">
    <property type="entry name" value="HLYC_CORC FAMILY TRANSPORTER"/>
    <property type="match status" value="1"/>
</dbReference>
<dbReference type="SMART" id="SM00116">
    <property type="entry name" value="CBS"/>
    <property type="match status" value="1"/>
</dbReference>
<dbReference type="GO" id="GO:0050660">
    <property type="term" value="F:flavin adenine dinucleotide binding"/>
    <property type="evidence" value="ECO:0007669"/>
    <property type="project" value="InterPro"/>
</dbReference>
<dbReference type="SUPFAM" id="SSF54631">
    <property type="entry name" value="CBS-domain pair"/>
    <property type="match status" value="1"/>
</dbReference>
<dbReference type="PROSITE" id="PS51371">
    <property type="entry name" value="CBS"/>
    <property type="match status" value="1"/>
</dbReference>
<evidence type="ECO:0000256" key="6">
    <source>
        <dbReference type="ARBA" id="ARBA00022989"/>
    </source>
</evidence>
<evidence type="ECO:0000256" key="3">
    <source>
        <dbReference type="ARBA" id="ARBA00022475"/>
    </source>
</evidence>
<dbReference type="Pfam" id="PF00571">
    <property type="entry name" value="CBS"/>
    <property type="match status" value="1"/>
</dbReference>
<feature type="transmembrane region" description="Helical" evidence="11">
    <location>
        <begin position="104"/>
        <end position="128"/>
    </location>
</feature>
<evidence type="ECO:0000256" key="4">
    <source>
        <dbReference type="ARBA" id="ARBA00022692"/>
    </source>
</evidence>
<evidence type="ECO:0000256" key="7">
    <source>
        <dbReference type="ARBA" id="ARBA00023122"/>
    </source>
</evidence>
<comment type="similarity">
    <text evidence="2">Belongs to the UPF0053 family. Hemolysin C subfamily.</text>
</comment>
<dbReference type="InterPro" id="IPR044751">
    <property type="entry name" value="Ion_transp-like_CBS"/>
</dbReference>
<dbReference type="Pfam" id="PF01595">
    <property type="entry name" value="CNNM"/>
    <property type="match status" value="1"/>
</dbReference>
<dbReference type="GO" id="GO:0005886">
    <property type="term" value="C:plasma membrane"/>
    <property type="evidence" value="ECO:0007669"/>
    <property type="project" value="UniProtKB-SubCell"/>
</dbReference>
<dbReference type="SUPFAM" id="SSF56176">
    <property type="entry name" value="FAD-binding/transporter-associated domain-like"/>
    <property type="match status" value="1"/>
</dbReference>
<dbReference type="EMBL" id="NAAC01000044">
    <property type="protein sequence ID" value="RDJ03156.1"/>
    <property type="molecule type" value="Genomic_DNA"/>
</dbReference>
<sequence length="448" mass="48361">MPELSGAILDYVGIVAVILLVAANGFFVAAEFALVSVRRSRVTELVAARRSNAAALQVAVDNLDANLAATQLGITISSLALGWVGEPALAHLIEPALFWLPSGWILAGSHTIAVAISFVIITSLHIVLGELAPKSLALQRSEGTSLAVVRPLGAFLFLFRPAIYFLNGMGNLVLRMFGLKPGAGEGSFHSPQELKLLVAESQEAGLLNETQQQLVERVFNIGERHIAGVMTPRLEVYWIDADDPPSAILTTIRECPHEQLLIGRGSIVDPIGLVLKKDLLDQLLDGRELDPMSVVHAPLVVHERTSVFRVLESFKTSPVRLAIVIDEYGSLEGIVTQTDLLEAIAGDLAGSDAEEPDIILRPDGTLLVSGTMPAFDAFQKFGFSESLSRNGFHTVAGFALHQLQHIPEVGEVFEAGGWRFEIVDMDGMRIDKILATRVSEPGSHRNLV</sequence>
<dbReference type="PANTHER" id="PTHR43099">
    <property type="entry name" value="UPF0053 PROTEIN YRKA"/>
    <property type="match status" value="1"/>
</dbReference>
<dbReference type="RefSeq" id="WP_114715623.1">
    <property type="nucleotide sequence ID" value="NZ_KZ857269.1"/>
</dbReference>
<evidence type="ECO:0000256" key="9">
    <source>
        <dbReference type="PROSITE-ProRule" id="PRU00703"/>
    </source>
</evidence>